<dbReference type="AlphaFoldDB" id="A0A4Y8PQ12"/>
<gene>
    <name evidence="4" type="ORF">B5M42_24460</name>
</gene>
<dbReference type="EMBL" id="MYFO01000067">
    <property type="protein sequence ID" value="TFE82816.1"/>
    <property type="molecule type" value="Genomic_DNA"/>
</dbReference>
<reference evidence="4 5" key="1">
    <citation type="submission" date="2017-03" db="EMBL/GenBank/DDBJ databases">
        <title>Isolation of Levoglucosan Utilizing Bacteria.</title>
        <authorList>
            <person name="Arya A.S."/>
        </authorList>
    </citation>
    <scope>NUCLEOTIDE SEQUENCE [LARGE SCALE GENOMIC DNA]</scope>
    <source>
        <strain evidence="4 5">MEC069</strain>
    </source>
</reference>
<dbReference type="OrthoDB" id="1806521at2"/>
<feature type="domain" description="SHSP" evidence="3">
    <location>
        <begin position="33"/>
        <end position="146"/>
    </location>
</feature>
<organism evidence="4 5">
    <name type="scientific">Paenibacillus athensensis</name>
    <dbReference type="NCBI Taxonomy" id="1967502"/>
    <lineage>
        <taxon>Bacteria</taxon>
        <taxon>Bacillati</taxon>
        <taxon>Bacillota</taxon>
        <taxon>Bacilli</taxon>
        <taxon>Bacillales</taxon>
        <taxon>Paenibacillaceae</taxon>
        <taxon>Paenibacillus</taxon>
    </lineage>
</organism>
<dbReference type="RefSeq" id="WP_134757712.1">
    <property type="nucleotide sequence ID" value="NZ_MYFO02000005.1"/>
</dbReference>
<dbReference type="SUPFAM" id="SSF49764">
    <property type="entry name" value="HSP20-like chaperones"/>
    <property type="match status" value="1"/>
</dbReference>
<evidence type="ECO:0000256" key="1">
    <source>
        <dbReference type="PROSITE-ProRule" id="PRU00285"/>
    </source>
</evidence>
<evidence type="ECO:0000313" key="5">
    <source>
        <dbReference type="Proteomes" id="UP000298246"/>
    </source>
</evidence>
<evidence type="ECO:0000256" key="2">
    <source>
        <dbReference type="RuleBase" id="RU003616"/>
    </source>
</evidence>
<evidence type="ECO:0000259" key="3">
    <source>
        <dbReference type="PROSITE" id="PS01031"/>
    </source>
</evidence>
<keyword evidence="5" id="KW-1185">Reference proteome</keyword>
<name>A0A4Y8PQ12_9BACL</name>
<comment type="similarity">
    <text evidence="1 2">Belongs to the small heat shock protein (HSP20) family.</text>
</comment>
<dbReference type="PROSITE" id="PS01031">
    <property type="entry name" value="SHSP"/>
    <property type="match status" value="1"/>
</dbReference>
<comment type="caution">
    <text evidence="4">The sequence shown here is derived from an EMBL/GenBank/DDBJ whole genome shotgun (WGS) entry which is preliminary data.</text>
</comment>
<sequence length="146" mass="16299">MKPQSPRVKPDWKGLQAQAGDVLGADFWQDIAAVIPVSGPRIDMFANACELVIVIELPGLTSPELIKLVQQERELVVRGSIVRPYGVTDEQMLLSERFFGTFERRIQLPRNAAPQAMRAHYGNGLLIIRMPVAEEAAETPVPIHFR</sequence>
<dbReference type="InterPro" id="IPR008978">
    <property type="entry name" value="HSP20-like_chaperone"/>
</dbReference>
<accession>A0A4Y8PQ12</accession>
<proteinExistence type="inferred from homology"/>
<dbReference type="InterPro" id="IPR002068">
    <property type="entry name" value="A-crystallin/Hsp20_dom"/>
</dbReference>
<evidence type="ECO:0000313" key="4">
    <source>
        <dbReference type="EMBL" id="TFE82816.1"/>
    </source>
</evidence>
<dbReference type="CDD" id="cd06464">
    <property type="entry name" value="ACD_sHsps-like"/>
    <property type="match status" value="1"/>
</dbReference>
<dbReference type="Pfam" id="PF00011">
    <property type="entry name" value="HSP20"/>
    <property type="match status" value="1"/>
</dbReference>
<dbReference type="Proteomes" id="UP000298246">
    <property type="component" value="Unassembled WGS sequence"/>
</dbReference>
<dbReference type="Gene3D" id="2.60.40.790">
    <property type="match status" value="1"/>
</dbReference>
<protein>
    <recommendedName>
        <fullName evidence="3">SHSP domain-containing protein</fullName>
    </recommendedName>
</protein>